<feature type="chain" id="PRO_5042557573" description="endo-1,3(4)-beta-glucanase" evidence="7">
    <location>
        <begin position="20"/>
        <end position="380"/>
    </location>
</feature>
<evidence type="ECO:0000313" key="9">
    <source>
        <dbReference type="EMBL" id="CAK4011390.1"/>
    </source>
</evidence>
<keyword evidence="10" id="KW-1185">Reference proteome</keyword>
<name>A0AAI8YYS7_9PEZI</name>
<dbReference type="InterPro" id="IPR050546">
    <property type="entry name" value="Glycosyl_Hydrlase_16"/>
</dbReference>
<sequence length="380" mass="41012">MQSFFLSASLALFSTRVLAQYYLVDDYVSDGQFFNRFNFDTSDPTHGFVQYQTRNDAQSSGLISASGSNVFIGVDDSNVTPNGRPSVRITSNKTYDSGLFILDLQHMPGGICGTWPATVGPNWPSNGEIDIIEGVHQQTVNDMSFHTSDNCTLANTGAFSGNEVSSNCYINAPGQSSNQGCTTQGRNTNTYGSGFNNIGGGVYATEWVSDAISIWFFPRGQIPQDIQNGQPSPGSWGAPLTQLYGPQGCDIPSHFNAHSIVFDTTFCGDWAGAVWGSTSCAAAASSCNDFVANNPQAFDQAYWSINSLKIYHINGQANFKAFTAPTPENGTSAQPDSVSELDFVPENSLVPVSPMGNSSVPDQQRLMREARRKRAQSIKL</sequence>
<dbReference type="GO" id="GO:0009251">
    <property type="term" value="P:glucan catabolic process"/>
    <property type="evidence" value="ECO:0007669"/>
    <property type="project" value="TreeGrafter"/>
</dbReference>
<evidence type="ECO:0000256" key="3">
    <source>
        <dbReference type="ARBA" id="ARBA00012599"/>
    </source>
</evidence>
<evidence type="ECO:0000256" key="2">
    <source>
        <dbReference type="ARBA" id="ARBA00006865"/>
    </source>
</evidence>
<dbReference type="PANTHER" id="PTHR10963">
    <property type="entry name" value="GLYCOSYL HYDROLASE-RELATED"/>
    <property type="match status" value="1"/>
</dbReference>
<evidence type="ECO:0000256" key="1">
    <source>
        <dbReference type="ARBA" id="ARBA00000124"/>
    </source>
</evidence>
<evidence type="ECO:0000256" key="6">
    <source>
        <dbReference type="SAM" id="MobiDB-lite"/>
    </source>
</evidence>
<dbReference type="FunFam" id="2.60.120.200:FF:000114">
    <property type="entry name" value="Probable endo-1,3(4)-beta-glucanase NFIA_089530"/>
    <property type="match status" value="1"/>
</dbReference>
<dbReference type="PANTHER" id="PTHR10963:SF24">
    <property type="entry name" value="GLYCOSIDASE C21B10.07-RELATED"/>
    <property type="match status" value="1"/>
</dbReference>
<dbReference type="AlphaFoldDB" id="A0AAI8YYS7"/>
<comment type="catalytic activity">
    <reaction evidence="1">
        <text>Endohydrolysis of (1-&gt;3)- or (1-&gt;4)-linkages in beta-D-glucans when the glucose residue whose reducing group is involved in the linkage to be hydrolyzed is itself substituted at C-3.</text>
        <dbReference type="EC" id="3.2.1.6"/>
    </reaction>
</comment>
<feature type="compositionally biased region" description="Basic residues" evidence="6">
    <location>
        <begin position="370"/>
        <end position="380"/>
    </location>
</feature>
<dbReference type="GO" id="GO:0052861">
    <property type="term" value="F:endo-1,3(4)-beta-glucanase activity"/>
    <property type="evidence" value="ECO:0007669"/>
    <property type="project" value="UniProtKB-EC"/>
</dbReference>
<comment type="similarity">
    <text evidence="2">Belongs to the glycosyl hydrolase 16 family.</text>
</comment>
<dbReference type="Pfam" id="PF26113">
    <property type="entry name" value="GH16_XgeA"/>
    <property type="match status" value="1"/>
</dbReference>
<evidence type="ECO:0000256" key="7">
    <source>
        <dbReference type="SAM" id="SignalP"/>
    </source>
</evidence>
<dbReference type="CDD" id="cd02181">
    <property type="entry name" value="GH16_fungal_Lam16A_glucanase"/>
    <property type="match status" value="1"/>
</dbReference>
<comment type="caution">
    <text evidence="9">The sequence shown here is derived from an EMBL/GenBank/DDBJ whole genome shotgun (WGS) entry which is preliminary data.</text>
</comment>
<keyword evidence="7" id="KW-0732">Signal</keyword>
<feature type="domain" description="GH16" evidence="8">
    <location>
        <begin position="20"/>
        <end position="279"/>
    </location>
</feature>
<dbReference type="SUPFAM" id="SSF49899">
    <property type="entry name" value="Concanavalin A-like lectins/glucanases"/>
    <property type="match status" value="1"/>
</dbReference>
<feature type="region of interest" description="Disordered" evidence="6">
    <location>
        <begin position="348"/>
        <end position="380"/>
    </location>
</feature>
<feature type="signal peptide" evidence="7">
    <location>
        <begin position="1"/>
        <end position="19"/>
    </location>
</feature>
<evidence type="ECO:0000256" key="4">
    <source>
        <dbReference type="ARBA" id="ARBA00022801"/>
    </source>
</evidence>
<dbReference type="InterPro" id="IPR000757">
    <property type="entry name" value="Beta-glucanase-like"/>
</dbReference>
<keyword evidence="5" id="KW-0326">Glycosidase</keyword>
<keyword evidence="4" id="KW-0378">Hydrolase</keyword>
<dbReference type="InterPro" id="IPR013320">
    <property type="entry name" value="ConA-like_dom_sf"/>
</dbReference>
<dbReference type="Gene3D" id="2.60.120.200">
    <property type="match status" value="1"/>
</dbReference>
<dbReference type="EMBL" id="CAVMBE010000024">
    <property type="protein sequence ID" value="CAK4011390.1"/>
    <property type="molecule type" value="Genomic_DNA"/>
</dbReference>
<accession>A0AAI8YYS7</accession>
<dbReference type="Proteomes" id="UP001296104">
    <property type="component" value="Unassembled WGS sequence"/>
</dbReference>
<evidence type="ECO:0000313" key="10">
    <source>
        <dbReference type="Proteomes" id="UP001296104"/>
    </source>
</evidence>
<evidence type="ECO:0000256" key="5">
    <source>
        <dbReference type="ARBA" id="ARBA00023295"/>
    </source>
</evidence>
<dbReference type="EC" id="3.2.1.6" evidence="3"/>
<dbReference type="PROSITE" id="PS51762">
    <property type="entry name" value="GH16_2"/>
    <property type="match status" value="1"/>
</dbReference>
<gene>
    <name evidence="9" type="ORF">LECACI_7A004449</name>
</gene>
<proteinExistence type="inferred from homology"/>
<protein>
    <recommendedName>
        <fullName evidence="3">endo-1,3(4)-beta-glucanase</fullName>
        <ecNumber evidence="3">3.2.1.6</ecNumber>
    </recommendedName>
</protein>
<organism evidence="9 10">
    <name type="scientific">Lecanosticta acicola</name>
    <dbReference type="NCBI Taxonomy" id="111012"/>
    <lineage>
        <taxon>Eukaryota</taxon>
        <taxon>Fungi</taxon>
        <taxon>Dikarya</taxon>
        <taxon>Ascomycota</taxon>
        <taxon>Pezizomycotina</taxon>
        <taxon>Dothideomycetes</taxon>
        <taxon>Dothideomycetidae</taxon>
        <taxon>Mycosphaerellales</taxon>
        <taxon>Mycosphaerellaceae</taxon>
        <taxon>Lecanosticta</taxon>
    </lineage>
</organism>
<reference evidence="9" key="1">
    <citation type="submission" date="2023-11" db="EMBL/GenBank/DDBJ databases">
        <authorList>
            <person name="Alioto T."/>
            <person name="Alioto T."/>
            <person name="Gomez Garrido J."/>
        </authorList>
    </citation>
    <scope>NUCLEOTIDE SEQUENCE</scope>
</reference>
<evidence type="ECO:0000259" key="8">
    <source>
        <dbReference type="PROSITE" id="PS51762"/>
    </source>
</evidence>